<dbReference type="InterPro" id="IPR001390">
    <property type="entry name" value="GABAAa_rcpt"/>
</dbReference>
<feature type="domain" description="Neurotransmitter-gated ion-channel ligand-binding" evidence="20">
    <location>
        <begin position="1"/>
        <end position="206"/>
    </location>
</feature>
<dbReference type="GO" id="GO:0005254">
    <property type="term" value="F:chloride channel activity"/>
    <property type="evidence" value="ECO:0007669"/>
    <property type="project" value="UniProtKB-KW"/>
</dbReference>
<dbReference type="InterPro" id="IPR047024">
    <property type="entry name" value="Gabra-1-6_TM"/>
</dbReference>
<dbReference type="PROSITE" id="PS00236">
    <property type="entry name" value="NEUROTR_ION_CHANNEL"/>
    <property type="match status" value="1"/>
</dbReference>
<dbReference type="Proteomes" id="UP000261640">
    <property type="component" value="Unplaced"/>
</dbReference>
<dbReference type="CDD" id="cd19052">
    <property type="entry name" value="LGIC_TM_GABAAR_alpha"/>
    <property type="match status" value="1"/>
</dbReference>
<comment type="similarity">
    <text evidence="18">Belongs to the ligand-gated ion channel (TC 1.A.9) family.</text>
</comment>
<dbReference type="AlphaFoldDB" id="A0A3Q3RXR9"/>
<evidence type="ECO:0000256" key="12">
    <source>
        <dbReference type="ARBA" id="ARBA00023180"/>
    </source>
</evidence>
<dbReference type="Pfam" id="PF02932">
    <property type="entry name" value="Neur_chan_memb"/>
    <property type="match status" value="1"/>
</dbReference>
<dbReference type="InterPro" id="IPR006029">
    <property type="entry name" value="Neurotrans-gated_channel_TM"/>
</dbReference>
<keyword evidence="3 18" id="KW-0812">Transmembrane</keyword>
<dbReference type="GeneTree" id="ENSGT00940000156722"/>
<evidence type="ECO:0000256" key="17">
    <source>
        <dbReference type="ARBA" id="ARBA00034104"/>
    </source>
</evidence>
<dbReference type="PRINTS" id="PR00252">
    <property type="entry name" value="NRIONCHANNEL"/>
</dbReference>
<dbReference type="InterPro" id="IPR018000">
    <property type="entry name" value="Neurotransmitter_ion_chnl_CS"/>
</dbReference>
<keyword evidence="1 18" id="KW-0813">Transport</keyword>
<dbReference type="InterPro" id="IPR006202">
    <property type="entry name" value="Neur_chan_lig-bd"/>
</dbReference>
<evidence type="ECO:0000313" key="22">
    <source>
        <dbReference type="Ensembl" id="ENSMAMP00000012840.2"/>
    </source>
</evidence>
<evidence type="ECO:0000256" key="8">
    <source>
        <dbReference type="ARBA" id="ARBA00023136"/>
    </source>
</evidence>
<dbReference type="Gene3D" id="2.70.170.10">
    <property type="entry name" value="Neurotransmitter-gated ion-channel ligand-binding domain"/>
    <property type="match status" value="1"/>
</dbReference>
<dbReference type="Gene3D" id="1.20.58.390">
    <property type="entry name" value="Neurotransmitter-gated ion-channel transmembrane domain"/>
    <property type="match status" value="1"/>
</dbReference>
<dbReference type="InterPro" id="IPR038050">
    <property type="entry name" value="Neuro_actylchol_rec"/>
</dbReference>
<evidence type="ECO:0000256" key="2">
    <source>
        <dbReference type="ARBA" id="ARBA00022475"/>
    </source>
</evidence>
<evidence type="ECO:0000256" key="19">
    <source>
        <dbReference type="SAM" id="MobiDB-lite"/>
    </source>
</evidence>
<protein>
    <submittedName>
        <fullName evidence="22">Gamma-aminobutyric acid type A receptor subunit alpha6a</fullName>
    </submittedName>
</protein>
<evidence type="ECO:0000256" key="10">
    <source>
        <dbReference type="ARBA" id="ARBA00023170"/>
    </source>
</evidence>
<keyword evidence="7 18" id="KW-0406">Ion transport</keyword>
<dbReference type="Ensembl" id="ENSMAMT00000013191.2">
    <property type="protein sequence ID" value="ENSMAMP00000012840.2"/>
    <property type="gene ID" value="ENSMAMG00000008625.2"/>
</dbReference>
<feature type="domain" description="Neurotransmitter-gated ion-channel transmembrane" evidence="21">
    <location>
        <begin position="214"/>
        <end position="326"/>
    </location>
</feature>
<evidence type="ECO:0000256" key="1">
    <source>
        <dbReference type="ARBA" id="ARBA00022448"/>
    </source>
</evidence>
<keyword evidence="16 18" id="KW-0407">Ion channel</keyword>
<keyword evidence="9" id="KW-1015">Disulfide bond</keyword>
<evidence type="ECO:0000256" key="5">
    <source>
        <dbReference type="ARBA" id="ARBA00022989"/>
    </source>
</evidence>
<evidence type="ECO:0000313" key="23">
    <source>
        <dbReference type="Proteomes" id="UP000261640"/>
    </source>
</evidence>
<dbReference type="GO" id="GO:0004890">
    <property type="term" value="F:GABA-A receptor activity"/>
    <property type="evidence" value="ECO:0007669"/>
    <property type="project" value="InterPro"/>
</dbReference>
<dbReference type="SUPFAM" id="SSF63712">
    <property type="entry name" value="Nicotinic receptor ligand binding domain-like"/>
    <property type="match status" value="1"/>
</dbReference>
<dbReference type="GO" id="GO:0045211">
    <property type="term" value="C:postsynaptic membrane"/>
    <property type="evidence" value="ECO:0007669"/>
    <property type="project" value="UniProtKB-SubCell"/>
</dbReference>
<dbReference type="PANTHER" id="PTHR18945">
    <property type="entry name" value="NEUROTRANSMITTER GATED ION CHANNEL"/>
    <property type="match status" value="1"/>
</dbReference>
<reference evidence="22" key="2">
    <citation type="submission" date="2025-09" db="UniProtKB">
        <authorList>
            <consortium name="Ensembl"/>
        </authorList>
    </citation>
    <scope>IDENTIFICATION</scope>
</reference>
<dbReference type="NCBIfam" id="TIGR00860">
    <property type="entry name" value="LIC"/>
    <property type="match status" value="1"/>
</dbReference>
<accession>A0A3Q3RXR9</accession>
<organism evidence="22 23">
    <name type="scientific">Mastacembelus armatus</name>
    <name type="common">zig-zag eel</name>
    <dbReference type="NCBI Taxonomy" id="205130"/>
    <lineage>
        <taxon>Eukaryota</taxon>
        <taxon>Metazoa</taxon>
        <taxon>Chordata</taxon>
        <taxon>Craniata</taxon>
        <taxon>Vertebrata</taxon>
        <taxon>Euteleostomi</taxon>
        <taxon>Actinopterygii</taxon>
        <taxon>Neopterygii</taxon>
        <taxon>Teleostei</taxon>
        <taxon>Neoteleostei</taxon>
        <taxon>Acanthomorphata</taxon>
        <taxon>Anabantaria</taxon>
        <taxon>Synbranchiformes</taxon>
        <taxon>Mastacembelidae</taxon>
        <taxon>Mastacembelus</taxon>
    </lineage>
</organism>
<evidence type="ECO:0000256" key="9">
    <source>
        <dbReference type="ARBA" id="ARBA00023157"/>
    </source>
</evidence>
<keyword evidence="8 18" id="KW-0472">Membrane</keyword>
<evidence type="ECO:0000256" key="15">
    <source>
        <dbReference type="ARBA" id="ARBA00023286"/>
    </source>
</evidence>
<dbReference type="GO" id="GO:0034707">
    <property type="term" value="C:chloride channel complex"/>
    <property type="evidence" value="ECO:0007669"/>
    <property type="project" value="UniProtKB-KW"/>
</dbReference>
<feature type="transmembrane region" description="Helical" evidence="18">
    <location>
        <begin position="207"/>
        <end position="231"/>
    </location>
</feature>
<dbReference type="Pfam" id="PF02931">
    <property type="entry name" value="Neur_chan_LBD"/>
    <property type="match status" value="1"/>
</dbReference>
<evidence type="ECO:0000256" key="6">
    <source>
        <dbReference type="ARBA" id="ARBA00023018"/>
    </source>
</evidence>
<keyword evidence="14" id="KW-0628">Postsynaptic cell membrane</keyword>
<keyword evidence="13" id="KW-0868">Chloride</keyword>
<keyword evidence="2" id="KW-1003">Cell membrane</keyword>
<feature type="region of interest" description="Disordered" evidence="19">
    <location>
        <begin position="308"/>
        <end position="330"/>
    </location>
</feature>
<reference evidence="22" key="1">
    <citation type="submission" date="2025-08" db="UniProtKB">
        <authorList>
            <consortium name="Ensembl"/>
        </authorList>
    </citation>
    <scope>IDENTIFICATION</scope>
</reference>
<keyword evidence="6" id="KW-0770">Synapse</keyword>
<proteinExistence type="inferred from homology"/>
<keyword evidence="12" id="KW-0325">Glycoprotein</keyword>
<feature type="transmembrane region" description="Helical" evidence="18">
    <location>
        <begin position="364"/>
        <end position="384"/>
    </location>
</feature>
<name>A0A3Q3RXR9_9TELE</name>
<keyword evidence="10" id="KW-0675">Receptor</keyword>
<feature type="transmembrane region" description="Helical" evidence="18">
    <location>
        <begin position="272"/>
        <end position="295"/>
    </location>
</feature>
<sequence length="396" mass="45131">RILNQLLNGYDNRLRPGSGGGITEVKTDIFVTSFGPVSDVEMEYTMDMFFRQMWVDERLKFDGPIEILRLNNRMVDKIWTPDTFFRNSKKSISHNMTTPNKLFRIMQNGTVLYTMRLTISAECPMNLMNFPMDGHACPLRFGSYAYTNSEIRFTWRKGPISSVECPKESMSLLQYDLVGHSLSSEIFISNTGQYSVQVVHFHLQRKLGYYLIQTYIPLIMVVVLSQVSFWINKESVPARTVAGITTVLTMTTLSISARQSLPKVAYATAMDWFIAVCFAFVASALVEFAAVNYFATLQANRLRKQKARQDKLELDSNPQEGLKRRNHSVCRSDPGDAPPLLIFLQQGSAIPQISQLAGTSPIDMYARVLFPLGFALFNLVYWYIYLAKDTMEEARE</sequence>
<keyword evidence="4" id="KW-0732">Signal</keyword>
<evidence type="ECO:0000256" key="16">
    <source>
        <dbReference type="ARBA" id="ARBA00023303"/>
    </source>
</evidence>
<dbReference type="InterPro" id="IPR006028">
    <property type="entry name" value="GABAA/Glycine_rcpt"/>
</dbReference>
<evidence type="ECO:0000256" key="18">
    <source>
        <dbReference type="RuleBase" id="RU000687"/>
    </source>
</evidence>
<evidence type="ECO:0000256" key="3">
    <source>
        <dbReference type="ARBA" id="ARBA00022692"/>
    </source>
</evidence>
<dbReference type="PRINTS" id="PR00253">
    <property type="entry name" value="GABAARECEPTR"/>
</dbReference>
<evidence type="ECO:0000259" key="20">
    <source>
        <dbReference type="Pfam" id="PF02931"/>
    </source>
</evidence>
<evidence type="ECO:0000256" key="7">
    <source>
        <dbReference type="ARBA" id="ARBA00023065"/>
    </source>
</evidence>
<keyword evidence="23" id="KW-1185">Reference proteome</keyword>
<dbReference type="PRINTS" id="PR01079">
    <property type="entry name" value="GABAARALPHA"/>
</dbReference>
<dbReference type="SUPFAM" id="SSF90112">
    <property type="entry name" value="Neurotransmitter-gated ion-channel transmembrane pore"/>
    <property type="match status" value="1"/>
</dbReference>
<keyword evidence="5 18" id="KW-1133">Transmembrane helix</keyword>
<comment type="subcellular location">
    <subcellularLocation>
        <location evidence="17">Postsynaptic cell membrane</location>
        <topology evidence="17">Multi-pass membrane protein</topology>
    </subcellularLocation>
</comment>
<dbReference type="GO" id="GO:0005230">
    <property type="term" value="F:extracellular ligand-gated monoatomic ion channel activity"/>
    <property type="evidence" value="ECO:0007669"/>
    <property type="project" value="InterPro"/>
</dbReference>
<dbReference type="InterPro" id="IPR006201">
    <property type="entry name" value="Neur_channel"/>
</dbReference>
<evidence type="ECO:0000259" key="21">
    <source>
        <dbReference type="Pfam" id="PF02932"/>
    </source>
</evidence>
<evidence type="ECO:0000256" key="4">
    <source>
        <dbReference type="ARBA" id="ARBA00022729"/>
    </source>
</evidence>
<keyword evidence="15" id="KW-1071">Ligand-gated ion channel</keyword>
<dbReference type="InterPro" id="IPR036719">
    <property type="entry name" value="Neuro-gated_channel_TM_sf"/>
</dbReference>
<dbReference type="FunFam" id="2.70.170.10:FF:000001">
    <property type="entry name" value="Gamma-aminobutyric acid A receptor subunit alpha-2"/>
    <property type="match status" value="1"/>
</dbReference>
<keyword evidence="11" id="KW-0869">Chloride channel</keyword>
<evidence type="ECO:0000256" key="13">
    <source>
        <dbReference type="ARBA" id="ARBA00023214"/>
    </source>
</evidence>
<comment type="caution">
    <text evidence="18">Lacks conserved residue(s) required for the propagation of feature annotation.</text>
</comment>
<evidence type="ECO:0000256" key="11">
    <source>
        <dbReference type="ARBA" id="ARBA00023173"/>
    </source>
</evidence>
<evidence type="ECO:0000256" key="14">
    <source>
        <dbReference type="ARBA" id="ARBA00023257"/>
    </source>
</evidence>
<dbReference type="InterPro" id="IPR036734">
    <property type="entry name" value="Neur_chan_lig-bd_sf"/>
</dbReference>